<dbReference type="Pfam" id="PF12679">
    <property type="entry name" value="ABC2_membrane_2"/>
    <property type="match status" value="1"/>
</dbReference>
<dbReference type="GO" id="GO:0005886">
    <property type="term" value="C:plasma membrane"/>
    <property type="evidence" value="ECO:0007669"/>
    <property type="project" value="UniProtKB-SubCell"/>
</dbReference>
<feature type="non-terminal residue" evidence="2">
    <location>
        <position position="200"/>
    </location>
</feature>
<evidence type="ECO:0008006" key="3">
    <source>
        <dbReference type="Google" id="ProtNLM"/>
    </source>
</evidence>
<name>X0SXI8_9ZZZZ</name>
<dbReference type="AlphaFoldDB" id="X0SXI8"/>
<proteinExistence type="predicted"/>
<dbReference type="GO" id="GO:0140359">
    <property type="term" value="F:ABC-type transporter activity"/>
    <property type="evidence" value="ECO:0007669"/>
    <property type="project" value="InterPro"/>
</dbReference>
<feature type="transmembrane region" description="Helical" evidence="1">
    <location>
        <begin position="161"/>
        <end position="183"/>
    </location>
</feature>
<accession>X0SXI8</accession>
<organism evidence="2">
    <name type="scientific">marine sediment metagenome</name>
    <dbReference type="NCBI Taxonomy" id="412755"/>
    <lineage>
        <taxon>unclassified sequences</taxon>
        <taxon>metagenomes</taxon>
        <taxon>ecological metagenomes</taxon>
    </lineage>
</organism>
<feature type="transmembrane region" description="Helical" evidence="1">
    <location>
        <begin position="130"/>
        <end position="155"/>
    </location>
</feature>
<dbReference type="EMBL" id="BARS01008565">
    <property type="protein sequence ID" value="GAF80632.1"/>
    <property type="molecule type" value="Genomic_DNA"/>
</dbReference>
<feature type="transmembrane region" description="Helical" evidence="1">
    <location>
        <begin position="12"/>
        <end position="35"/>
    </location>
</feature>
<comment type="caution">
    <text evidence="2">The sequence shown here is derived from an EMBL/GenBank/DDBJ whole genome shotgun (WGS) entry which is preliminary data.</text>
</comment>
<evidence type="ECO:0000256" key="1">
    <source>
        <dbReference type="SAM" id="Phobius"/>
    </source>
</evidence>
<keyword evidence="1" id="KW-0812">Transmembrane</keyword>
<keyword evidence="1" id="KW-0472">Membrane</keyword>
<keyword evidence="1" id="KW-1133">Transmembrane helix</keyword>
<evidence type="ECO:0000313" key="2">
    <source>
        <dbReference type="EMBL" id="GAF80632.1"/>
    </source>
</evidence>
<reference evidence="2" key="1">
    <citation type="journal article" date="2014" name="Front. Microbiol.">
        <title>High frequency of phylogenetically diverse reductive dehalogenase-homologous genes in deep subseafloor sedimentary metagenomes.</title>
        <authorList>
            <person name="Kawai M."/>
            <person name="Futagami T."/>
            <person name="Toyoda A."/>
            <person name="Takaki Y."/>
            <person name="Nishi S."/>
            <person name="Hori S."/>
            <person name="Arai W."/>
            <person name="Tsubouchi T."/>
            <person name="Morono Y."/>
            <person name="Uchiyama I."/>
            <person name="Ito T."/>
            <person name="Fujiyama A."/>
            <person name="Inagaki F."/>
            <person name="Takami H."/>
        </authorList>
    </citation>
    <scope>NUCLEOTIDE SEQUENCE</scope>
    <source>
        <strain evidence="2">Expedition CK06-06</strain>
    </source>
</reference>
<sequence>MSVHLLRTYVAFHRFIALAWMIGLAFFAFFIAVLYRSLAESGIEELWESYPEALRAAVGLDPEAPLAVGGRFAIESWLAMEFLGWMPLLIALYGVVYGAGTIAREAEQGTLDLILSQPVARYRFVVSKSLVFLVSTAALVVTAGVALQAGVAAAGESLNTIYLYLTLFQGALVGLAVAGYAIAFSGAFLSVGRAAAVAGL</sequence>
<protein>
    <recommendedName>
        <fullName evidence="3">ABC-2 type transporter domain-containing protein</fullName>
    </recommendedName>
</protein>
<gene>
    <name evidence="2" type="ORF">S01H1_16302</name>
</gene>
<feature type="transmembrane region" description="Helical" evidence="1">
    <location>
        <begin position="82"/>
        <end position="103"/>
    </location>
</feature>